<feature type="compositionally biased region" description="Polar residues" evidence="2">
    <location>
        <begin position="524"/>
        <end position="534"/>
    </location>
</feature>
<feature type="chain" id="PRO_5047487780" evidence="3">
    <location>
        <begin position="40"/>
        <end position="647"/>
    </location>
</feature>
<dbReference type="EC" id="3.5.1.28" evidence="6"/>
<dbReference type="RefSeq" id="WP_214349898.1">
    <property type="nucleotide sequence ID" value="NZ_JAHBOH010000001.1"/>
</dbReference>
<proteinExistence type="inferred from homology"/>
<dbReference type="CDD" id="cd06583">
    <property type="entry name" value="PGRP"/>
    <property type="match status" value="1"/>
</dbReference>
<keyword evidence="7" id="KW-1185">Reference proteome</keyword>
<dbReference type="Pfam" id="PF01510">
    <property type="entry name" value="Amidase_2"/>
    <property type="match status" value="1"/>
</dbReference>
<keyword evidence="3" id="KW-0732">Signal</keyword>
<feature type="region of interest" description="Disordered" evidence="2">
    <location>
        <begin position="129"/>
        <end position="160"/>
    </location>
</feature>
<keyword evidence="6" id="KW-0378">Hydrolase</keyword>
<organism evidence="6 7">
    <name type="scientific">Cellulomonas fulva</name>
    <dbReference type="NCBI Taxonomy" id="2835530"/>
    <lineage>
        <taxon>Bacteria</taxon>
        <taxon>Bacillati</taxon>
        <taxon>Actinomycetota</taxon>
        <taxon>Actinomycetes</taxon>
        <taxon>Micrococcales</taxon>
        <taxon>Cellulomonadaceae</taxon>
        <taxon>Cellulomonas</taxon>
    </lineage>
</organism>
<reference evidence="6 7" key="1">
    <citation type="submission" date="2021-05" db="EMBL/GenBank/DDBJ databases">
        <title>Description of Cellulomonas sp. DKR-3 sp. nov.</title>
        <authorList>
            <person name="Dahal R.H."/>
            <person name="Chaudhary D.K."/>
        </authorList>
    </citation>
    <scope>NUCLEOTIDE SEQUENCE [LARGE SCALE GENOMIC DNA]</scope>
    <source>
        <strain evidence="6 7">DKR-3</strain>
    </source>
</reference>
<evidence type="ECO:0000313" key="7">
    <source>
        <dbReference type="Proteomes" id="UP000722125"/>
    </source>
</evidence>
<comment type="caution">
    <text evidence="6">The sequence shown here is derived from an EMBL/GenBank/DDBJ whole genome shotgun (WGS) entry which is preliminary data.</text>
</comment>
<dbReference type="Gene3D" id="3.40.80.10">
    <property type="entry name" value="Peptidoglycan recognition protein-like"/>
    <property type="match status" value="1"/>
</dbReference>
<dbReference type="PANTHER" id="PTHR11022:SF41">
    <property type="entry name" value="PEPTIDOGLYCAN-RECOGNITION PROTEIN LC-RELATED"/>
    <property type="match status" value="1"/>
</dbReference>
<evidence type="ECO:0000256" key="3">
    <source>
        <dbReference type="SAM" id="SignalP"/>
    </source>
</evidence>
<dbReference type="PANTHER" id="PTHR11022">
    <property type="entry name" value="PEPTIDOGLYCAN RECOGNITION PROTEIN"/>
    <property type="match status" value="1"/>
</dbReference>
<evidence type="ECO:0000313" key="6">
    <source>
        <dbReference type="EMBL" id="MBT0994622.1"/>
    </source>
</evidence>
<dbReference type="Proteomes" id="UP000722125">
    <property type="component" value="Unassembled WGS sequence"/>
</dbReference>
<protein>
    <submittedName>
        <fullName evidence="6">N-acetylmuramoyl-L-alanine amidase</fullName>
        <ecNumber evidence="6">3.5.1.28</ecNumber>
    </submittedName>
</protein>
<feature type="domain" description="Peptidoglycan recognition protein family" evidence="5">
    <location>
        <begin position="244"/>
        <end position="399"/>
    </location>
</feature>
<gene>
    <name evidence="6" type="ORF">KIN34_10015</name>
</gene>
<dbReference type="SUPFAM" id="SSF55846">
    <property type="entry name" value="N-acetylmuramoyl-L-alanine amidase-like"/>
    <property type="match status" value="1"/>
</dbReference>
<dbReference type="InterPro" id="IPR036505">
    <property type="entry name" value="Amidase/PGRP_sf"/>
</dbReference>
<evidence type="ECO:0000256" key="2">
    <source>
        <dbReference type="SAM" id="MobiDB-lite"/>
    </source>
</evidence>
<dbReference type="GO" id="GO:0008745">
    <property type="term" value="F:N-acetylmuramoyl-L-alanine amidase activity"/>
    <property type="evidence" value="ECO:0007669"/>
    <property type="project" value="UniProtKB-EC"/>
</dbReference>
<dbReference type="SMART" id="SM00701">
    <property type="entry name" value="PGRP"/>
    <property type="match status" value="1"/>
</dbReference>
<dbReference type="InterPro" id="IPR015510">
    <property type="entry name" value="PGRP"/>
</dbReference>
<evidence type="ECO:0000259" key="4">
    <source>
        <dbReference type="SMART" id="SM00644"/>
    </source>
</evidence>
<feature type="region of interest" description="Disordered" evidence="2">
    <location>
        <begin position="515"/>
        <end position="534"/>
    </location>
</feature>
<evidence type="ECO:0000256" key="1">
    <source>
        <dbReference type="ARBA" id="ARBA00007553"/>
    </source>
</evidence>
<dbReference type="EMBL" id="JAHBOH010000001">
    <property type="protein sequence ID" value="MBT0994622.1"/>
    <property type="molecule type" value="Genomic_DNA"/>
</dbReference>
<name>A0ABS5TZP0_9CELL</name>
<sequence length="647" mass="67354">MRSTHLTTAPARRRATSLRRVAAAALPLALAVAVLPAPAGATVATDARAVAPAVVPAATADSRPGSTRTLALAASAGDPRVATRTASGSRFYLAAVTWDAGAAADLDVRIRVRTASGWSPWATLAAEDDHAPDAVAGARSAEKRARSGQPSDERPGRAGTEPYVTAAADAVQVRVHGDGPLPRGLRLETVDPGIAAPDAAAGGTEPTSAYVTDAQAAGPTVGAATTSGATTAASQPQRLVPQRPAILSRAAWGAQESMRGNYGEDVWYGEIKGGFVHHTAGSNSYSAAEVPAIIRSIYRYHVVSRGWDDIGYNFLVDRFGRIWEGAYGGVGRPVVGAHTKSYNSSSFAMSAIGDFTSVVPSSKVLDAYSALFAWKLGLSGVWDAQGTSHYTYPGSRDQRTIAGHRDTKATACPGQMLYDRLGTIRSGAARRLAAVPARLTLDGPSTAVAGRPTTLTAQWVRGGIPVDGKVNLQRRSGSSWVHVRQLTVTGGLATADVTPTRSTAYRLRASSSTRPVNVALDGSPGTSNTLSTSVRATTGTPSLRLDGAAVARVGDRVELAIVWRAPGGLVDGRVNLQRRSGSSWVHVRQLAVVDGRATTTLTPGGSHGYRLRASSATWPRDVPLAHPRGTSNTYSVTVYPRASAPFA</sequence>
<dbReference type="SMART" id="SM00644">
    <property type="entry name" value="Ami_2"/>
    <property type="match status" value="1"/>
</dbReference>
<feature type="compositionally biased region" description="Basic and acidic residues" evidence="2">
    <location>
        <begin position="140"/>
        <end position="156"/>
    </location>
</feature>
<comment type="similarity">
    <text evidence="1">Belongs to the N-acetylmuramoyl-L-alanine amidase 2 family.</text>
</comment>
<feature type="domain" description="N-acetylmuramoyl-L-alanine amidase" evidence="4">
    <location>
        <begin position="257"/>
        <end position="414"/>
    </location>
</feature>
<dbReference type="InterPro" id="IPR006619">
    <property type="entry name" value="PGRP_domain_met/bac"/>
</dbReference>
<evidence type="ECO:0000259" key="5">
    <source>
        <dbReference type="SMART" id="SM00701"/>
    </source>
</evidence>
<dbReference type="InterPro" id="IPR002502">
    <property type="entry name" value="Amidase_domain"/>
</dbReference>
<feature type="signal peptide" evidence="3">
    <location>
        <begin position="1"/>
        <end position="39"/>
    </location>
</feature>
<accession>A0ABS5TZP0</accession>